<feature type="coiled-coil region" evidence="1">
    <location>
        <begin position="199"/>
        <end position="233"/>
    </location>
</feature>
<evidence type="ECO:0000313" key="5">
    <source>
        <dbReference type="Proteomes" id="UP001255856"/>
    </source>
</evidence>
<reference evidence="4" key="1">
    <citation type="submission" date="2021-01" db="EMBL/GenBank/DDBJ databases">
        <authorList>
            <person name="Eckstrom K.M.E."/>
        </authorList>
    </citation>
    <scope>NUCLEOTIDE SEQUENCE</scope>
    <source>
        <strain evidence="4">UVCC 0001</strain>
    </source>
</reference>
<dbReference type="GO" id="GO:0006893">
    <property type="term" value="P:Golgi to plasma membrane transport"/>
    <property type="evidence" value="ECO:0007669"/>
    <property type="project" value="TreeGrafter"/>
</dbReference>
<dbReference type="Proteomes" id="UP001255856">
    <property type="component" value="Unassembled WGS sequence"/>
</dbReference>
<dbReference type="InterPro" id="IPR019160">
    <property type="entry name" value="Sec3_CC"/>
</dbReference>
<proteinExistence type="predicted"/>
<sequence>MRIRQTHRLKQLVRLECFDISQTDHVAQLTFRRSGVTGGEAAVAISLSSRPLLLELVSAVLAVWRQQGGPDPEIMGVDEAELRQLEDQTGVRNAAAPDSDRDSGADALPLVKAGRASSASLGRGRRDRTAAPREDRHIEALLAMIVGTGSTIGDYQTQLSTELAALEAREGEAEVHELLESGPITHELQDGITAALELLDDLGDNLATFQAKLRHMRRDIESIEDRNNALETQTRNCGALLNTLDSLLSQLALGQGTEAILLHRPLGLSSVQEFTAACEELEQRLRTLSSSDSALPAHLRSMEAVVARRAELDSLRARAAERAASFTEAQLRDAAAPRSGGPSAASAASEMSHVHGLVRTLRPLIGVLARFSPQLLGNVKAVYHRRMAGTLRALCAALALEAKSSAPRRAVGPATGQPSLAAKSDSARALASRAERPLASGSFTMGRPAGASSSTANELPPSLDSAGGVVLELAEGLRKLLDAVLPLVQQETAQARELFDVGAKEAPVTGIAQEDERVAQLLLEGVEAEVEQLISAMGGPLAPSAVPALLGVLAWKGRVAGPREGNAETAGANSAIAATLSRLERALRAQVEAYLETSITVLKKYVALRSTSSLSQSSVKSAHVFPVLASVAASAQSTEEWLAKREGAKPRAAGETVDGVWARQLQAALGAVEEVASKDDKHGPRIRLENYIILHRAFGTVQDRQASQLQKIVKSLGEALYAAEASYIEQQVDYFGFAAVLALSRVRTSANGLAKKLQALSQRLSKHFGGSSPELIPRIWQRLEGICCARWERMAKQLGVWYSDVHLPLTLGQIKSMFRAAEPPEMKGVA</sequence>
<name>A0AAD9IHW1_PROWI</name>
<dbReference type="GO" id="GO:0005546">
    <property type="term" value="F:phosphatidylinositol-4,5-bisphosphate binding"/>
    <property type="evidence" value="ECO:0007669"/>
    <property type="project" value="TreeGrafter"/>
</dbReference>
<accession>A0AAD9IHW1</accession>
<dbReference type="AlphaFoldDB" id="A0AAD9IHW1"/>
<gene>
    <name evidence="4" type="ORF">QBZ16_003834</name>
</gene>
<dbReference type="Pfam" id="PF09763">
    <property type="entry name" value="Sec3_CC"/>
    <property type="match status" value="1"/>
</dbReference>
<dbReference type="PANTHER" id="PTHR16092:SF14">
    <property type="entry name" value="EXOCYST COMPLEX COMPONENT 1 ISOFORM X1"/>
    <property type="match status" value="1"/>
</dbReference>
<keyword evidence="1" id="KW-0175">Coiled coil</keyword>
<evidence type="ECO:0000256" key="2">
    <source>
        <dbReference type="SAM" id="MobiDB-lite"/>
    </source>
</evidence>
<dbReference type="GO" id="GO:0000145">
    <property type="term" value="C:exocyst"/>
    <property type="evidence" value="ECO:0007669"/>
    <property type="project" value="InterPro"/>
</dbReference>
<feature type="region of interest" description="Disordered" evidence="2">
    <location>
        <begin position="406"/>
        <end position="427"/>
    </location>
</feature>
<keyword evidence="5" id="KW-1185">Reference proteome</keyword>
<dbReference type="GO" id="GO:0006887">
    <property type="term" value="P:exocytosis"/>
    <property type="evidence" value="ECO:0007669"/>
    <property type="project" value="InterPro"/>
</dbReference>
<dbReference type="PANTHER" id="PTHR16092">
    <property type="entry name" value="SEC3/SYNTAXIN-RELATED"/>
    <property type="match status" value="1"/>
</dbReference>
<feature type="region of interest" description="Disordered" evidence="2">
    <location>
        <begin position="440"/>
        <end position="462"/>
    </location>
</feature>
<protein>
    <recommendedName>
        <fullName evidence="3">Exocyst complex component Sec3 coiled-coil domain-containing protein</fullName>
    </recommendedName>
</protein>
<organism evidence="4 5">
    <name type="scientific">Prototheca wickerhamii</name>
    <dbReference type="NCBI Taxonomy" id="3111"/>
    <lineage>
        <taxon>Eukaryota</taxon>
        <taxon>Viridiplantae</taxon>
        <taxon>Chlorophyta</taxon>
        <taxon>core chlorophytes</taxon>
        <taxon>Trebouxiophyceae</taxon>
        <taxon>Chlorellales</taxon>
        <taxon>Chlorellaceae</taxon>
        <taxon>Prototheca</taxon>
    </lineage>
</organism>
<evidence type="ECO:0000259" key="3">
    <source>
        <dbReference type="Pfam" id="PF09763"/>
    </source>
</evidence>
<comment type="caution">
    <text evidence="4">The sequence shown here is derived from an EMBL/GenBank/DDBJ whole genome shotgun (WGS) entry which is preliminary data.</text>
</comment>
<dbReference type="GO" id="GO:0005886">
    <property type="term" value="C:plasma membrane"/>
    <property type="evidence" value="ECO:0007669"/>
    <property type="project" value="TreeGrafter"/>
</dbReference>
<evidence type="ECO:0000256" key="1">
    <source>
        <dbReference type="SAM" id="Coils"/>
    </source>
</evidence>
<dbReference type="EMBL" id="JASFZW010000005">
    <property type="protein sequence ID" value="KAK2077966.1"/>
    <property type="molecule type" value="Genomic_DNA"/>
</dbReference>
<evidence type="ECO:0000313" key="4">
    <source>
        <dbReference type="EMBL" id="KAK2077966.1"/>
    </source>
</evidence>
<feature type="domain" description="Exocyst complex component Sec3 coiled-coil" evidence="3">
    <location>
        <begin position="156"/>
        <end position="282"/>
    </location>
</feature>